<dbReference type="Proteomes" id="UP000186594">
    <property type="component" value="Unassembled WGS sequence"/>
</dbReference>
<evidence type="ECO:0000256" key="3">
    <source>
        <dbReference type="ARBA" id="ARBA00022574"/>
    </source>
</evidence>
<dbReference type="GO" id="GO:0006261">
    <property type="term" value="P:DNA-templated DNA replication"/>
    <property type="evidence" value="ECO:0007669"/>
    <property type="project" value="TreeGrafter"/>
</dbReference>
<reference evidence="7 8" key="1">
    <citation type="submission" date="2016-04" db="EMBL/GenBank/DDBJ databases">
        <title>Evolutionary innovation and constraint leading to complex multicellularity in the Ascomycota.</title>
        <authorList>
            <person name="Cisse O."/>
            <person name="Nguyen A."/>
            <person name="Hewitt D.A."/>
            <person name="Jedd G."/>
            <person name="Stajich J.E."/>
        </authorList>
    </citation>
    <scope>NUCLEOTIDE SEQUENCE [LARGE SCALE GENOMIC DNA]</scope>
    <source>
        <strain evidence="7 8">DAH-3</strain>
    </source>
</reference>
<dbReference type="GO" id="GO:0120330">
    <property type="term" value="C:rixosome complex"/>
    <property type="evidence" value="ECO:0007669"/>
    <property type="project" value="UniProtKB-UniRule"/>
</dbReference>
<dbReference type="InterPro" id="IPR001680">
    <property type="entry name" value="WD40_rpt"/>
</dbReference>
<name>A0A1U7LK97_NEOID</name>
<dbReference type="PANTHER" id="PTHR18763">
    <property type="entry name" value="WD-REPEAT PROTEIN 18"/>
    <property type="match status" value="1"/>
</dbReference>
<keyword evidence="8" id="KW-1185">Reference proteome</keyword>
<gene>
    <name evidence="7" type="ORF">NEOLI_001227</name>
</gene>
<dbReference type="InterPro" id="IPR019775">
    <property type="entry name" value="WD40_repeat_CS"/>
</dbReference>
<feature type="repeat" description="WD" evidence="5">
    <location>
        <begin position="291"/>
        <end position="332"/>
    </location>
</feature>
<dbReference type="Gene3D" id="2.130.10.10">
    <property type="entry name" value="YVTN repeat-like/Quinoprotein amine dehydrogenase"/>
    <property type="match status" value="2"/>
</dbReference>
<evidence type="ECO:0000256" key="6">
    <source>
        <dbReference type="RuleBase" id="RU369067"/>
    </source>
</evidence>
<evidence type="ECO:0000256" key="4">
    <source>
        <dbReference type="ARBA" id="ARBA00022737"/>
    </source>
</evidence>
<dbReference type="SMART" id="SM00320">
    <property type="entry name" value="WD40"/>
    <property type="match status" value="5"/>
</dbReference>
<dbReference type="InterPro" id="IPR015943">
    <property type="entry name" value="WD40/YVTN_repeat-like_dom_sf"/>
</dbReference>
<keyword evidence="4" id="KW-0677">Repeat</keyword>
<comment type="function">
    <text evidence="1 6">Component of the RIX1 complex required for processing of ITS2 sequences from 35S pre-rRNA.</text>
</comment>
<keyword evidence="3 5" id="KW-0853">WD repeat</keyword>
<keyword evidence="6" id="KW-0539">Nucleus</keyword>
<dbReference type="GO" id="GO:0000792">
    <property type="term" value="C:heterochromatin"/>
    <property type="evidence" value="ECO:0007669"/>
    <property type="project" value="EnsemblFungi"/>
</dbReference>
<accession>A0A1U7LK97</accession>
<dbReference type="PROSITE" id="PS50082">
    <property type="entry name" value="WD_REPEATS_2"/>
    <property type="match status" value="2"/>
</dbReference>
<dbReference type="PANTHER" id="PTHR18763:SF0">
    <property type="entry name" value="WD REPEAT-CONTAINING PROTEIN 18"/>
    <property type="match status" value="1"/>
</dbReference>
<dbReference type="InterPro" id="IPR045227">
    <property type="entry name" value="WDR18/Ipi3/RID3"/>
</dbReference>
<dbReference type="STRING" id="1198029.A0A1U7LK97"/>
<dbReference type="OMA" id="GVNARIY"/>
<dbReference type="Pfam" id="PF00400">
    <property type="entry name" value="WD40"/>
    <property type="match status" value="2"/>
</dbReference>
<evidence type="ECO:0000313" key="7">
    <source>
        <dbReference type="EMBL" id="OLL23080.1"/>
    </source>
</evidence>
<comment type="subunit">
    <text evidence="6">Component of the RIX1 complex, composed of IPI1, RIX1/IPI2 and IPI3 in a 1:2:2 stoichiometry. The complex interacts (via RIX1) with MDN1 (via its hexameric AAA ATPase ring) and the pre-60S ribosome particles.</text>
</comment>
<evidence type="ECO:0000256" key="1">
    <source>
        <dbReference type="ARBA" id="ARBA00002355"/>
    </source>
</evidence>
<feature type="repeat" description="WD" evidence="5">
    <location>
        <begin position="116"/>
        <end position="147"/>
    </location>
</feature>
<dbReference type="SUPFAM" id="SSF50978">
    <property type="entry name" value="WD40 repeat-like"/>
    <property type="match status" value="1"/>
</dbReference>
<protein>
    <recommendedName>
        <fullName evidence="6">Pre-rRNA-processing protein IPI3</fullName>
    </recommendedName>
</protein>
<dbReference type="GO" id="GO:0005656">
    <property type="term" value="C:nuclear pre-replicative complex"/>
    <property type="evidence" value="ECO:0007669"/>
    <property type="project" value="TreeGrafter"/>
</dbReference>
<dbReference type="EMBL" id="LXFE01002311">
    <property type="protein sequence ID" value="OLL23080.1"/>
    <property type="molecule type" value="Genomic_DNA"/>
</dbReference>
<organism evidence="7 8">
    <name type="scientific">Neolecta irregularis (strain DAH-3)</name>
    <dbReference type="NCBI Taxonomy" id="1198029"/>
    <lineage>
        <taxon>Eukaryota</taxon>
        <taxon>Fungi</taxon>
        <taxon>Dikarya</taxon>
        <taxon>Ascomycota</taxon>
        <taxon>Taphrinomycotina</taxon>
        <taxon>Neolectales</taxon>
        <taxon>Neolectaceae</taxon>
        <taxon>Neolecta</taxon>
    </lineage>
</organism>
<dbReference type="PROSITE" id="PS50294">
    <property type="entry name" value="WD_REPEATS_REGION"/>
    <property type="match status" value="2"/>
</dbReference>
<evidence type="ECO:0000256" key="5">
    <source>
        <dbReference type="PROSITE-ProRule" id="PRU00221"/>
    </source>
</evidence>
<comment type="subcellular location">
    <subcellularLocation>
        <location evidence="6">Nucleus</location>
    </subcellularLocation>
</comment>
<evidence type="ECO:0000256" key="2">
    <source>
        <dbReference type="ARBA" id="ARBA00010143"/>
    </source>
</evidence>
<comment type="caution">
    <text evidence="7">The sequence shown here is derived from an EMBL/GenBank/DDBJ whole genome shotgun (WGS) entry which is preliminary data.</text>
</comment>
<comment type="similarity">
    <text evidence="2 6">Belongs to the WD repeat IPI3/WDR18 family.</text>
</comment>
<dbReference type="InterPro" id="IPR036322">
    <property type="entry name" value="WD40_repeat_dom_sf"/>
</dbReference>
<evidence type="ECO:0000313" key="8">
    <source>
        <dbReference type="Proteomes" id="UP000186594"/>
    </source>
</evidence>
<dbReference type="OrthoDB" id="756370at2759"/>
<dbReference type="GO" id="GO:0006364">
    <property type="term" value="P:rRNA processing"/>
    <property type="evidence" value="ECO:0007669"/>
    <property type="project" value="UniProtKB-UniRule"/>
</dbReference>
<keyword evidence="6" id="KW-0698">rRNA processing</keyword>
<dbReference type="AlphaFoldDB" id="A0A1U7LK97"/>
<sequence>MGDILTELILTATLAQDAHIAVHNLHTSSHVATFRGNTSGHHSLFVTDDHVISAQQDKALLNVYRWNKEAIDQKIILPEKLSVLAVSHNWTWIAGGSASGKIYLWENGSGNLMFVRDAHYQPVSKLVFSSDDALLFSGSQDSSINAWWIDQLVDLSSDQDEIRPATSWTAHNLPITDIKIGAGPYVSARSFTASVDQTVKVNLSLKLVNLTLFQVWELADFTLLTTIVLPEIPTCLDIDPAERAIYAGCRDGVIRQIDLYHRSRSDGLASCHAVGGNGSIVSGAQLSIREFKAHSSEITSICLSFDATLLASGDHDGQVYVWDVPTRQVVRKLKSHKGPVTFLSVFLQTEQMVNCKGENQMQPLKRVQNERDRVEHDVIINLTRTESGSSDEDCVEMAERAVSEFLSPTSESALKAQIDSLQADLDKVHGYYEDLRGIHENLWKEHVELQLKQ</sequence>
<proteinExistence type="inferred from homology"/>
<dbReference type="PROSITE" id="PS00678">
    <property type="entry name" value="WD_REPEATS_1"/>
    <property type="match status" value="1"/>
</dbReference>